<keyword evidence="6" id="KW-0560">Oxidoreductase</keyword>
<dbReference type="InterPro" id="IPR036188">
    <property type="entry name" value="FAD/NAD-bd_sf"/>
</dbReference>
<evidence type="ECO:0000313" key="10">
    <source>
        <dbReference type="Proteomes" id="UP001392437"/>
    </source>
</evidence>
<dbReference type="GO" id="GO:0071949">
    <property type="term" value="F:FAD binding"/>
    <property type="evidence" value="ECO:0007669"/>
    <property type="project" value="InterPro"/>
</dbReference>
<gene>
    <name evidence="9" type="ORF">PG999_010269</name>
</gene>
<name>A0AAW0Q9L1_9PEZI</name>
<dbReference type="Pfam" id="PF01494">
    <property type="entry name" value="FAD_binding_3"/>
    <property type="match status" value="2"/>
</dbReference>
<dbReference type="EMBL" id="JAQQWP010000009">
    <property type="protein sequence ID" value="KAK8099895.1"/>
    <property type="molecule type" value="Genomic_DNA"/>
</dbReference>
<keyword evidence="4" id="KW-0285">Flavoprotein</keyword>
<dbReference type="Gene3D" id="3.50.50.60">
    <property type="entry name" value="FAD/NAD(P)-binding domain"/>
    <property type="match status" value="1"/>
</dbReference>
<comment type="similarity">
    <text evidence="3">Belongs to the paxM FAD-dependent monooxygenase family.</text>
</comment>
<dbReference type="PANTHER" id="PTHR47356:SF2">
    <property type="entry name" value="FAD-BINDING DOMAIN-CONTAINING PROTEIN-RELATED"/>
    <property type="match status" value="1"/>
</dbReference>
<evidence type="ECO:0000256" key="7">
    <source>
        <dbReference type="SAM" id="MobiDB-lite"/>
    </source>
</evidence>
<accession>A0AAW0Q9L1</accession>
<feature type="domain" description="FAD-binding" evidence="8">
    <location>
        <begin position="9"/>
        <end position="184"/>
    </location>
</feature>
<evidence type="ECO:0000259" key="8">
    <source>
        <dbReference type="Pfam" id="PF01494"/>
    </source>
</evidence>
<evidence type="ECO:0000313" key="9">
    <source>
        <dbReference type="EMBL" id="KAK8099895.1"/>
    </source>
</evidence>
<reference evidence="9 10" key="1">
    <citation type="submission" date="2023-01" db="EMBL/GenBank/DDBJ databases">
        <title>Analysis of 21 Apiospora genomes using comparative genomics revels a genus with tremendous synthesis potential of carbohydrate active enzymes and secondary metabolites.</title>
        <authorList>
            <person name="Sorensen T."/>
        </authorList>
    </citation>
    <scope>NUCLEOTIDE SEQUENCE [LARGE SCALE GENOMIC DNA]</scope>
    <source>
        <strain evidence="9 10">CBS 117206</strain>
    </source>
</reference>
<dbReference type="InterPro" id="IPR002938">
    <property type="entry name" value="FAD-bd"/>
</dbReference>
<dbReference type="PANTHER" id="PTHR47356">
    <property type="entry name" value="FAD-DEPENDENT MONOOXYGENASE ASQG-RELATED"/>
    <property type="match status" value="1"/>
</dbReference>
<dbReference type="Proteomes" id="UP001392437">
    <property type="component" value="Unassembled WGS sequence"/>
</dbReference>
<feature type="domain" description="FAD-binding" evidence="8">
    <location>
        <begin position="311"/>
        <end position="360"/>
    </location>
</feature>
<keyword evidence="5" id="KW-0274">FAD</keyword>
<evidence type="ECO:0000256" key="4">
    <source>
        <dbReference type="ARBA" id="ARBA00022630"/>
    </source>
</evidence>
<evidence type="ECO:0000256" key="3">
    <source>
        <dbReference type="ARBA" id="ARBA00007992"/>
    </source>
</evidence>
<protein>
    <recommendedName>
        <fullName evidence="8">FAD-binding domain-containing protein</fullName>
    </recommendedName>
</protein>
<organism evidence="9 10">
    <name type="scientific">Apiospora kogelbergensis</name>
    <dbReference type="NCBI Taxonomy" id="1337665"/>
    <lineage>
        <taxon>Eukaryota</taxon>
        <taxon>Fungi</taxon>
        <taxon>Dikarya</taxon>
        <taxon>Ascomycota</taxon>
        <taxon>Pezizomycotina</taxon>
        <taxon>Sordariomycetes</taxon>
        <taxon>Xylariomycetidae</taxon>
        <taxon>Amphisphaeriales</taxon>
        <taxon>Apiosporaceae</taxon>
        <taxon>Apiospora</taxon>
    </lineage>
</organism>
<evidence type="ECO:0000256" key="1">
    <source>
        <dbReference type="ARBA" id="ARBA00001974"/>
    </source>
</evidence>
<dbReference type="GO" id="GO:0004497">
    <property type="term" value="F:monooxygenase activity"/>
    <property type="evidence" value="ECO:0007669"/>
    <property type="project" value="InterPro"/>
</dbReference>
<comment type="pathway">
    <text evidence="2">Secondary metabolite biosynthesis.</text>
</comment>
<dbReference type="PRINTS" id="PR00420">
    <property type="entry name" value="RNGMNOXGNASE"/>
</dbReference>
<keyword evidence="10" id="KW-1185">Reference proteome</keyword>
<evidence type="ECO:0000256" key="2">
    <source>
        <dbReference type="ARBA" id="ARBA00005179"/>
    </source>
</evidence>
<evidence type="ECO:0000256" key="6">
    <source>
        <dbReference type="ARBA" id="ARBA00023002"/>
    </source>
</evidence>
<comment type="caution">
    <text evidence="9">The sequence shown here is derived from an EMBL/GenBank/DDBJ whole genome shotgun (WGS) entry which is preliminary data.</text>
</comment>
<proteinExistence type="inferred from homology"/>
<dbReference type="InterPro" id="IPR050562">
    <property type="entry name" value="FAD_mOase_fung"/>
</dbReference>
<comment type="cofactor">
    <cofactor evidence="1">
        <name>FAD</name>
        <dbReference type="ChEBI" id="CHEBI:57692"/>
    </cofactor>
</comment>
<sequence>MDGSDKLFQAIIVGGGPVGLTLAHTLDQAGIDYLILEARDTVLAEEGADNVLSFLAALASLVLTPNTLRVYAQLGILEDALKAGAPIGTTHVTTWAGKPTRNSAILSARSQESHGVRAHAYHRLHVMQVLYETLAPASKQKILTGKKVVDIQTTRDGVQVHCLDNTTYEGSIVIGADGVHSKTRGFMRSMALAAGADPATVNPEKPLIASYRCMWGTFPTPAGSLPGDADNCHGPKQSASIIHGKDWSWFFMYECLDEPTQARRDYTAADMEAFAGRLGEMHVSPTLQFKTVWAARFPGCAGMSNLPEGAVAHWSWGRVVLAGDAGWKVTPNMGMGYNSGVQCAVALTNALHELVHGRGVARPSTRELEGRSSPTRRAGRTALRT</sequence>
<feature type="region of interest" description="Disordered" evidence="7">
    <location>
        <begin position="358"/>
        <end position="385"/>
    </location>
</feature>
<evidence type="ECO:0000256" key="5">
    <source>
        <dbReference type="ARBA" id="ARBA00022827"/>
    </source>
</evidence>
<dbReference type="AlphaFoldDB" id="A0AAW0Q9L1"/>
<dbReference type="SUPFAM" id="SSF51905">
    <property type="entry name" value="FAD/NAD(P)-binding domain"/>
    <property type="match status" value="1"/>
</dbReference>